<gene>
    <name evidence="5" type="ORF">ACFSJG_21600</name>
</gene>
<dbReference type="PROSITE" id="PS00455">
    <property type="entry name" value="AMP_BINDING"/>
    <property type="match status" value="3"/>
</dbReference>
<dbReference type="Pfam" id="PF00501">
    <property type="entry name" value="AMP-binding"/>
    <property type="match status" value="4"/>
</dbReference>
<dbReference type="CDD" id="cd05930">
    <property type="entry name" value="A_NRPS"/>
    <property type="match status" value="2"/>
</dbReference>
<dbReference type="NCBIfam" id="TIGR01733">
    <property type="entry name" value="AA-adenyl-dom"/>
    <property type="match status" value="3"/>
</dbReference>
<name>A0ABW4P8H2_9NOCA</name>
<keyword evidence="3" id="KW-0597">Phosphoprotein</keyword>
<comment type="cofactor">
    <cofactor evidence="1">
        <name>pantetheine 4'-phosphate</name>
        <dbReference type="ChEBI" id="CHEBI:47942"/>
    </cofactor>
</comment>
<dbReference type="PANTHER" id="PTHR45527:SF1">
    <property type="entry name" value="FATTY ACID SYNTHASE"/>
    <property type="match status" value="1"/>
</dbReference>
<dbReference type="Gene3D" id="3.40.50.980">
    <property type="match status" value="7"/>
</dbReference>
<feature type="domain" description="Carrier" evidence="4">
    <location>
        <begin position="3504"/>
        <end position="3579"/>
    </location>
</feature>
<dbReference type="InterPro" id="IPR020845">
    <property type="entry name" value="AMP-binding_CS"/>
</dbReference>
<feature type="domain" description="Carrier" evidence="4">
    <location>
        <begin position="2439"/>
        <end position="2514"/>
    </location>
</feature>
<dbReference type="Pfam" id="PF00975">
    <property type="entry name" value="Thioesterase"/>
    <property type="match status" value="1"/>
</dbReference>
<evidence type="ECO:0000313" key="6">
    <source>
        <dbReference type="Proteomes" id="UP001597286"/>
    </source>
</evidence>
<dbReference type="InterPro" id="IPR045851">
    <property type="entry name" value="AMP-bd_C_sf"/>
</dbReference>
<dbReference type="InterPro" id="IPR025110">
    <property type="entry name" value="AMP-bd_C"/>
</dbReference>
<dbReference type="Pfam" id="PF00668">
    <property type="entry name" value="Condensation"/>
    <property type="match status" value="3"/>
</dbReference>
<dbReference type="SMART" id="SM00824">
    <property type="entry name" value="PKS_TE"/>
    <property type="match status" value="1"/>
</dbReference>
<dbReference type="InterPro" id="IPR001242">
    <property type="entry name" value="Condensation_dom"/>
</dbReference>
<dbReference type="CDD" id="cd17646">
    <property type="entry name" value="A_NRPS_AB3403-like"/>
    <property type="match status" value="2"/>
</dbReference>
<dbReference type="PROSITE" id="PS00012">
    <property type="entry name" value="PHOSPHOPANTETHEINE"/>
    <property type="match status" value="4"/>
</dbReference>
<dbReference type="Gene3D" id="2.30.38.10">
    <property type="entry name" value="Luciferase, Domain 3"/>
    <property type="match status" value="4"/>
</dbReference>
<keyword evidence="6" id="KW-1185">Reference proteome</keyword>
<dbReference type="Gene3D" id="3.30.300.30">
    <property type="match status" value="4"/>
</dbReference>
<dbReference type="PROSITE" id="PS50075">
    <property type="entry name" value="CARRIER"/>
    <property type="match status" value="4"/>
</dbReference>
<dbReference type="InterPro" id="IPR029058">
    <property type="entry name" value="AB_hydrolase_fold"/>
</dbReference>
<dbReference type="NCBIfam" id="NF003417">
    <property type="entry name" value="PRK04813.1"/>
    <property type="match status" value="4"/>
</dbReference>
<dbReference type="SUPFAM" id="SSF47336">
    <property type="entry name" value="ACP-like"/>
    <property type="match status" value="4"/>
</dbReference>
<proteinExistence type="predicted"/>
<sequence>SVWELFWPLQVGARLVIAVPDGHRDPAYLARVMADQSVTTAHFVPSMLAVFVAHLAAAAEAVGSASVATSEMALSKVFASGEALPASTAAALREVLPGARLHNLYGPTEAAVDVTFHEVTEADTITVPIGAPVWNTQVFVLDARLRPVPVGVAGELYLSGAQLARGYVGRADLSSDRFVANPFVPGTRMYRTGDLVSWNGAGELEYIGRTDFQVKLRGLRIELGEIETALLAQESVAQSVVVLHRDDRVGEALVAYLVPAGATEPDQGALKSALQAALPAYMVPSAFVVLEAFPLNASGKLDRKALPAPMFEATVFRLPSTPAEELVAGVFADLLGVERVGADDDFFALGGNSLVATQVTARLGSLLDSTVELRTLFEAPTVAELAERLSSGTGSRRRVPLVAADRPDDIPLSLAQQRMWFLSRFDSASGVNNIPAAIRLSGRLDTAALQAAVGDLVARHEILRTVYPVGADGSGTQVILPVGDTVPDLTPIDVDESDLIRKVTSAVVTGFDVTAEVPLRVNVFRVTETEHVLVVVVHHIAADGFSMGPLVRDVMVAYTARVAGEAPGWAPLDVQYADYALWQREVLGSEDDGDSVVSGQLDYWRTALDGIPAQLDLPADRPRPAVASNVGGAVSFDIDADLHAALLGAARTRGASLFMVVHTALAALLARLSGTTDIAIGTPVAGRGEQALDDLVGMFVNTLVLRTQVNPATPLTTLLADVRQTDLGAFGHADVPFERIVEVIDPPRSQARHPLFQVALFFQNHQQPSIDLDGLTVSGVDVDAVIAKFDLQVTVTERNDDSGVPSGMAVHLSYARDLFDEGTIDLFGRRLTRMLETLATDPSTPVGDVELLGDDELSRILTGWNDSRHDVDAGELLLDAYDAQVAATPDATAVVYEGDSLTYAEFDARVNRLARRLVADGVGPESLVAIAIRRSLDLVVAIYAVVRAGGAYVPVDPDHPAERIGHILDTAQPVCVLTTTTDDFAAAGDFPVVAVDTLDLADLSSAPVTDADRRGVLRPQHPAYVIFTSGSTGKPKGVAVPHAAIANQIAWMLAEYPLGAGDVYLQKTATTFDVSLWGWFIPLRSGATLVVATPDGHRDPQYVADTIREQRVTATDFVPSMLTVFAGSARPEDLTSLRYVFVIGEALPAETVRDFRSVSDAGVHNLYGPTEAAVSITYADVTDTAVGGAVSIGRPEWNSQVYVLDSRLRPVPVGVPGELYLGGVQLARGYFGRVDLTSDRFVANPFSSRGARMYRTGDLVVWDADGGIDYIGRTDFQVKFRGQRIELGDIETALLAHPTVLQAAVLVVKTETGDHLVAYLVPAPGADIDADEVKVHATGTLPSYMVPSALVVLDSFPLNASGKLDRKALPAPVFAAREFRAPVTATEQTIASVFAEVLGAPQVGRGDDFFELGGNSLIATQVAARLGAALGFRVPVRDLFEASTVEALADRLAGMSGGEARIELAPRPRPERVPLSPAQSRMWFLNRFDPESAVYNIPLAVRLTGELDVAALRAAVADVIARHEVLRTTYPEHEGTGRQVVVPDFSVDIAAEPVAAEDLTSRVLTLVGTGFDVTQGVPVRAALLGVDGSATDHVLVVVMHHISGDGFSTAPLTRDLVLAYLSRSAGSAPAWEPLAVQYADYTLWQREVLGSLDDPQSQMSAQLDYWTRVLRGTPDVLVLPTDRPRPAVMSNIGALREFTVDKELREALEALARRSGATLFMVLHAALAVLLSRLSGTSDITVGTPVAGRGEAALDDLVGMFVNTLVLRTEVPAAASFDEVLAAAREADLGAFGHADLPFEQIVEALDPVRSQAYSPLFQVTLSLQNLPAPAAELGDLSISGLTTDMVLAKFDLDFGFAEAVDENGNPSGLDGALTYTTGLYDASGAQSLVDGLLGVLRAVTADPAAPVGDIDLLGDRDRVRVLHEWNATGVGVSGGTLDSLFAEQAARTPDAVAVTDGAVSLTYGQLLNRVDVVARRLIGRGVGVESRVAVAMRRSIDQVVAMYAIVRAGGAYVPVDPDQPLDRIRYVLDTAAPQLVVVDAGSVVDRPVIEFGELAADADVPVQPVTDADRIGVLRPDNTAYVLFTSGSTGRPKGVAVSHAATVNQLVSMQREYGLDGTDSVLQKTAFTFDASVWEFFWPLQSGARLVLAAPDGHRDPQYLARVLVEESVTTVQFVPSMLPMVLTALPDSGAPALRRVFAGGEALPSELAAEVEVLTGARVYNLYGPTEAAMQVTRRAAREGDPVIVPIGGPVEGTRVYVLDGRLQPVPVGVPGELYLAGVQLARGYESRPDLTADRFVASPFAAGERLYRTGDLVRWLESVDGSGELEFLGRTDFQVKLHGLRIELGEVEAALAAHPAVRQAVASVVETSAGQVLVGYVAGVVDVDAVSVTAVAGERLPAYMVPTRIVVLDGFPVNASGKIDRKSLPAPVFEAREFRAPTTAVEQAVADVFAELLGAPRVGLDDDFFELGGNSLVAMQAVSRLGAAVDATVPVRALFDASTVADLAAFVAGRAGQGRRAPLVPQPRTGPVPLSLPQQRMWFLNKFEPRSAAFNIPMALRLTGDLDIAAMNAAFVDVLERHEILRTVFPDTGAGVVQVVLPTGDLHVDLTPEDVTTAELPARAVSSMSDGFDVTVEIPVRVCLLRLVDGAEDEYVLVVVVHHIAADGWSMGPLARDLMTAYVARGAGETPGWAPLPVQYADFTLWQREVLGSDDDPGSVISTQLAYWQRQLAGVPDQLELPWDRPRPAVQSYDGGLVTFEIGGELHARLVEVARERGATLFMLMHAAFAVLLARLSATDDIAIGTPIAGRGDEALDDLVGVFINALVLRAKVDVDAGFDEILAGVRETDLSAFGNADVPFERLVEVLNPVRSTSRSPLAQVGFLFQNMAPTELELDGLTVGSAGVAHVSAKYDLQLALRDEYGDDGVPSGMFAEMVYATALFDASTVEVIGQRLVRVLEAIAADPTVVVGDIDLVEADEVAALVTGWNATDHELPAGQLLQDGFLRQAQQTPDATAVVYEGETLTYAELSARVGRLARRLIDEGVGPESLVALAVRRSLDLVVAIYAVLEAGGAYVPIDPDHPAERIGHILDTANPVCILTTGDARFDVPRRTVLRIDDIDLSRYDAGPVDQAERVSHLRQGHPAYVIFTSGSTGKPKGVAVPHGAIVNQMEWMQSEYRLDSADVYLQKTATTFDVSLWGWFMPLRVGATLVVATPDGHRDPQYVADRIAEHSVTVTDFVPSMLTVFAASVDPQQLVSLTRIFVIGEALPAETVRDFARVSPARVHNLYGPTEAAVSITYRDVTGGHGDAVSIGWPQWNSQVHVLDSRLNPVPVGVPGELYLGGDQLARGYFGRVDLTSDRFVANPFSGGAGGDRMYRTGDLVAWDKQGELRYIGRTDFQVKFRGQRIELGEIETAVLTHPRVLQSAVLVVGTPTGDQLVAYVVPTPGDTVTADDVKAAASRSLPTYMIPASVTVLDAFPLNPSGKLDRKALPAPVFEARAFRAPETETEAAVASVFSEVLGIERVGLDDDFFELGGNSLIATQVVSRLTATCGVRVPVLWLFSDATTEAFARRIDAERLGSGGTGSERAFDVLLPIREGRSPEAVFCLHPVIGLSWAFAGLSQHLDPQYGIYGLQSPAFSSEDEMPGSIAEWAARYIREIRTVQPDGPYRLVGWSLGGVIAHEMAVQLQAQGEEVALLSMMDSFAGAGHTVQGRAMTAGDLLGGLLPEAAFGGFGGEAELTPEAVSALAADLPEPFGDLGIDRIERAYRAAESSLVTMGRHRPGIYKGDLVYFAAAADDPTVSRGADTWANGVDGRIEVHAIDETHWGMASPEALGRIAGVVARSFVEQRG</sequence>
<dbReference type="Gene3D" id="3.30.559.30">
    <property type="entry name" value="Nonribosomal peptide synthetase, condensation domain"/>
    <property type="match status" value="3"/>
</dbReference>
<keyword evidence="2" id="KW-0596">Phosphopantetheine</keyword>
<dbReference type="InterPro" id="IPR020806">
    <property type="entry name" value="PKS_PP-bd"/>
</dbReference>
<accession>A0ABW4P8H2</accession>
<dbReference type="InterPro" id="IPR023213">
    <property type="entry name" value="CAT-like_dom_sf"/>
</dbReference>
<dbReference type="InterPro" id="IPR020802">
    <property type="entry name" value="TesA-like"/>
</dbReference>
<dbReference type="InterPro" id="IPR000873">
    <property type="entry name" value="AMP-dep_synth/lig_dom"/>
</dbReference>
<organism evidence="5 6">
    <name type="scientific">Rhodococcus gannanensis</name>
    <dbReference type="NCBI Taxonomy" id="1960308"/>
    <lineage>
        <taxon>Bacteria</taxon>
        <taxon>Bacillati</taxon>
        <taxon>Actinomycetota</taxon>
        <taxon>Actinomycetes</taxon>
        <taxon>Mycobacteriales</taxon>
        <taxon>Nocardiaceae</taxon>
        <taxon>Rhodococcus</taxon>
    </lineage>
</organism>
<dbReference type="RefSeq" id="WP_378487290.1">
    <property type="nucleotide sequence ID" value="NZ_JBHUFB010000020.1"/>
</dbReference>
<evidence type="ECO:0000256" key="3">
    <source>
        <dbReference type="ARBA" id="ARBA00022553"/>
    </source>
</evidence>
<dbReference type="SMART" id="SM00823">
    <property type="entry name" value="PKS_PP"/>
    <property type="match status" value="4"/>
</dbReference>
<feature type="non-terminal residue" evidence="5">
    <location>
        <position position="1"/>
    </location>
</feature>
<dbReference type="Gene3D" id="3.30.559.10">
    <property type="entry name" value="Chloramphenicol acetyltransferase-like domain"/>
    <property type="match status" value="3"/>
</dbReference>
<dbReference type="EMBL" id="JBHUFB010000020">
    <property type="protein sequence ID" value="MFD1814822.1"/>
    <property type="molecule type" value="Genomic_DNA"/>
</dbReference>
<evidence type="ECO:0000256" key="2">
    <source>
        <dbReference type="ARBA" id="ARBA00022450"/>
    </source>
</evidence>
<dbReference type="InterPro" id="IPR009081">
    <property type="entry name" value="PP-bd_ACP"/>
</dbReference>
<dbReference type="Gene3D" id="3.40.50.1820">
    <property type="entry name" value="alpha/beta hydrolase"/>
    <property type="match status" value="1"/>
</dbReference>
<dbReference type="SUPFAM" id="SSF52777">
    <property type="entry name" value="CoA-dependent acyltransferases"/>
    <property type="match status" value="6"/>
</dbReference>
<evidence type="ECO:0000313" key="5">
    <source>
        <dbReference type="EMBL" id="MFD1814822.1"/>
    </source>
</evidence>
<dbReference type="InterPro" id="IPR006162">
    <property type="entry name" value="Ppantetheine_attach_site"/>
</dbReference>
<evidence type="ECO:0000259" key="4">
    <source>
        <dbReference type="PROSITE" id="PS50075"/>
    </source>
</evidence>
<dbReference type="Proteomes" id="UP001597286">
    <property type="component" value="Unassembled WGS sequence"/>
</dbReference>
<dbReference type="InterPro" id="IPR010071">
    <property type="entry name" value="AA_adenyl_dom"/>
</dbReference>
<dbReference type="PANTHER" id="PTHR45527">
    <property type="entry name" value="NONRIBOSOMAL PEPTIDE SYNTHETASE"/>
    <property type="match status" value="1"/>
</dbReference>
<dbReference type="Pfam" id="PF00550">
    <property type="entry name" value="PP-binding"/>
    <property type="match status" value="4"/>
</dbReference>
<protein>
    <submittedName>
        <fullName evidence="5">Amino acid adenylation domain-containing protein</fullName>
    </submittedName>
</protein>
<dbReference type="Pfam" id="PF13193">
    <property type="entry name" value="AMP-binding_C"/>
    <property type="match status" value="4"/>
</dbReference>
<dbReference type="SUPFAM" id="SSF53474">
    <property type="entry name" value="alpha/beta-Hydrolases"/>
    <property type="match status" value="1"/>
</dbReference>
<evidence type="ECO:0000256" key="1">
    <source>
        <dbReference type="ARBA" id="ARBA00001957"/>
    </source>
</evidence>
<comment type="caution">
    <text evidence="5">The sequence shown here is derived from an EMBL/GenBank/DDBJ whole genome shotgun (WGS) entry which is preliminary data.</text>
</comment>
<feature type="domain" description="Carrier" evidence="4">
    <location>
        <begin position="1381"/>
        <end position="1456"/>
    </location>
</feature>
<dbReference type="Gene3D" id="1.10.1200.10">
    <property type="entry name" value="ACP-like"/>
    <property type="match status" value="3"/>
</dbReference>
<dbReference type="CDD" id="cd19540">
    <property type="entry name" value="LCL_NRPS-like"/>
    <property type="match status" value="3"/>
</dbReference>
<dbReference type="InterPro" id="IPR036736">
    <property type="entry name" value="ACP-like_sf"/>
</dbReference>
<dbReference type="SUPFAM" id="SSF56801">
    <property type="entry name" value="Acetyl-CoA synthetase-like"/>
    <property type="match status" value="4"/>
</dbReference>
<reference evidence="6" key="1">
    <citation type="journal article" date="2019" name="Int. J. Syst. Evol. Microbiol.">
        <title>The Global Catalogue of Microorganisms (GCM) 10K type strain sequencing project: providing services to taxonomists for standard genome sequencing and annotation.</title>
        <authorList>
            <consortium name="The Broad Institute Genomics Platform"/>
            <consortium name="The Broad Institute Genome Sequencing Center for Infectious Disease"/>
            <person name="Wu L."/>
            <person name="Ma J."/>
        </authorList>
    </citation>
    <scope>NUCLEOTIDE SEQUENCE [LARGE SCALE GENOMIC DNA]</scope>
    <source>
        <strain evidence="6">DT72</strain>
    </source>
</reference>
<feature type="domain" description="Carrier" evidence="4">
    <location>
        <begin position="318"/>
        <end position="393"/>
    </location>
</feature>
<dbReference type="InterPro" id="IPR001031">
    <property type="entry name" value="Thioesterase"/>
</dbReference>